<comment type="caution">
    <text evidence="1">The sequence shown here is derived from an EMBL/GenBank/DDBJ whole genome shotgun (WGS) entry which is preliminary data.</text>
</comment>
<evidence type="ECO:0000313" key="2">
    <source>
        <dbReference type="Proteomes" id="UP000383932"/>
    </source>
</evidence>
<reference evidence="1 2" key="1">
    <citation type="journal article" date="2019" name="Fungal Biol. Biotechnol.">
        <title>Draft genome sequence of fastidious pathogen Ceratobasidium theobromae, which causes vascular-streak dieback in Theobroma cacao.</title>
        <authorList>
            <person name="Ali S.S."/>
            <person name="Asman A."/>
            <person name="Shao J."/>
            <person name="Firmansyah A.P."/>
            <person name="Susilo A.W."/>
            <person name="Rosmana A."/>
            <person name="McMahon P."/>
            <person name="Junaid M."/>
            <person name="Guest D."/>
            <person name="Kheng T.Y."/>
            <person name="Meinhardt L.W."/>
            <person name="Bailey B.A."/>
        </authorList>
    </citation>
    <scope>NUCLEOTIDE SEQUENCE [LARGE SCALE GENOMIC DNA]</scope>
    <source>
        <strain evidence="1 2">CT2</strain>
    </source>
</reference>
<organism evidence="1 2">
    <name type="scientific">Ceratobasidium theobromae</name>
    <dbReference type="NCBI Taxonomy" id="1582974"/>
    <lineage>
        <taxon>Eukaryota</taxon>
        <taxon>Fungi</taxon>
        <taxon>Dikarya</taxon>
        <taxon>Basidiomycota</taxon>
        <taxon>Agaricomycotina</taxon>
        <taxon>Agaricomycetes</taxon>
        <taxon>Cantharellales</taxon>
        <taxon>Ceratobasidiaceae</taxon>
        <taxon>Ceratobasidium</taxon>
    </lineage>
</organism>
<dbReference type="AlphaFoldDB" id="A0A5N5QJ20"/>
<sequence>MQTVSQQSIPTPHMHSVCSSFLEEYEDRIRSSGGDQSTKAQLEVLCEALREEAVGVASQQVVAFRQ</sequence>
<name>A0A5N5QJ20_9AGAM</name>
<proteinExistence type="predicted"/>
<gene>
    <name evidence="1" type="ORF">CTheo_4934</name>
</gene>
<dbReference type="EMBL" id="SSOP01000096">
    <property type="protein sequence ID" value="KAB5591634.1"/>
    <property type="molecule type" value="Genomic_DNA"/>
</dbReference>
<protein>
    <submittedName>
        <fullName evidence="1">Uncharacterized protein</fullName>
    </submittedName>
</protein>
<dbReference type="OrthoDB" id="3177672at2759"/>
<dbReference type="Proteomes" id="UP000383932">
    <property type="component" value="Unassembled WGS sequence"/>
</dbReference>
<accession>A0A5N5QJ20</accession>
<evidence type="ECO:0000313" key="1">
    <source>
        <dbReference type="EMBL" id="KAB5591634.1"/>
    </source>
</evidence>
<keyword evidence="2" id="KW-1185">Reference proteome</keyword>